<sequence>MSASARARASQKYRQGYRWTEEIEGFELEPSTPAARGGDVHDRRRRRAGRGSRTIAGHTPDESARRFVALRVNPAVCRSATPARRRGYRVKCFIRGAGSPIPPRLVYLGFIPRTEESHNPICRLPGARAGRPRRRP</sequence>
<evidence type="ECO:0000313" key="2">
    <source>
        <dbReference type="EMBL" id="GBP75827.1"/>
    </source>
</evidence>
<dbReference type="AlphaFoldDB" id="A0A4C1YN61"/>
<keyword evidence="3" id="KW-1185">Reference proteome</keyword>
<protein>
    <submittedName>
        <fullName evidence="2">Uncharacterized protein</fullName>
    </submittedName>
</protein>
<reference evidence="2 3" key="1">
    <citation type="journal article" date="2019" name="Commun. Biol.">
        <title>The bagworm genome reveals a unique fibroin gene that provides high tensile strength.</title>
        <authorList>
            <person name="Kono N."/>
            <person name="Nakamura H."/>
            <person name="Ohtoshi R."/>
            <person name="Tomita M."/>
            <person name="Numata K."/>
            <person name="Arakawa K."/>
        </authorList>
    </citation>
    <scope>NUCLEOTIDE SEQUENCE [LARGE SCALE GENOMIC DNA]</scope>
</reference>
<accession>A0A4C1YN61</accession>
<evidence type="ECO:0000313" key="3">
    <source>
        <dbReference type="Proteomes" id="UP000299102"/>
    </source>
</evidence>
<name>A0A4C1YN61_EUMVA</name>
<proteinExistence type="predicted"/>
<dbReference type="EMBL" id="BGZK01001263">
    <property type="protein sequence ID" value="GBP75827.1"/>
    <property type="molecule type" value="Genomic_DNA"/>
</dbReference>
<dbReference type="Proteomes" id="UP000299102">
    <property type="component" value="Unassembled WGS sequence"/>
</dbReference>
<organism evidence="2 3">
    <name type="scientific">Eumeta variegata</name>
    <name type="common">Bagworm moth</name>
    <name type="synonym">Eumeta japonica</name>
    <dbReference type="NCBI Taxonomy" id="151549"/>
    <lineage>
        <taxon>Eukaryota</taxon>
        <taxon>Metazoa</taxon>
        <taxon>Ecdysozoa</taxon>
        <taxon>Arthropoda</taxon>
        <taxon>Hexapoda</taxon>
        <taxon>Insecta</taxon>
        <taxon>Pterygota</taxon>
        <taxon>Neoptera</taxon>
        <taxon>Endopterygota</taxon>
        <taxon>Lepidoptera</taxon>
        <taxon>Glossata</taxon>
        <taxon>Ditrysia</taxon>
        <taxon>Tineoidea</taxon>
        <taxon>Psychidae</taxon>
        <taxon>Oiketicinae</taxon>
        <taxon>Eumeta</taxon>
    </lineage>
</organism>
<gene>
    <name evidence="2" type="ORF">EVAR_15076_1</name>
</gene>
<evidence type="ECO:0000256" key="1">
    <source>
        <dbReference type="SAM" id="MobiDB-lite"/>
    </source>
</evidence>
<feature type="region of interest" description="Disordered" evidence="1">
    <location>
        <begin position="28"/>
        <end position="62"/>
    </location>
</feature>
<comment type="caution">
    <text evidence="2">The sequence shown here is derived from an EMBL/GenBank/DDBJ whole genome shotgun (WGS) entry which is preliminary data.</text>
</comment>